<dbReference type="EMBL" id="QUNO01000008">
    <property type="protein sequence ID" value="REH44881.1"/>
    <property type="molecule type" value="Genomic_DNA"/>
</dbReference>
<evidence type="ECO:0000256" key="2">
    <source>
        <dbReference type="ARBA" id="ARBA00023002"/>
    </source>
</evidence>
<comment type="similarity">
    <text evidence="1 3">Belongs to the short-chain dehydrogenases/reductases (SDR) family.</text>
</comment>
<dbReference type="Gene3D" id="3.40.50.720">
    <property type="entry name" value="NAD(P)-binding Rossmann-like Domain"/>
    <property type="match status" value="1"/>
</dbReference>
<protein>
    <submittedName>
        <fullName evidence="4">Short-subunit dehydrogenase</fullName>
    </submittedName>
</protein>
<dbReference type="Pfam" id="PF00106">
    <property type="entry name" value="adh_short"/>
    <property type="match status" value="1"/>
</dbReference>
<dbReference type="OrthoDB" id="5178125at2"/>
<proteinExistence type="inferred from homology"/>
<dbReference type="SUPFAM" id="SSF51735">
    <property type="entry name" value="NAD(P)-binding Rossmann-fold domains"/>
    <property type="match status" value="1"/>
</dbReference>
<reference evidence="4 5" key="1">
    <citation type="submission" date="2018-08" db="EMBL/GenBank/DDBJ databases">
        <title>Genomic Encyclopedia of Archaeal and Bacterial Type Strains, Phase II (KMG-II): from individual species to whole genera.</title>
        <authorList>
            <person name="Goeker M."/>
        </authorList>
    </citation>
    <scope>NUCLEOTIDE SEQUENCE [LARGE SCALE GENOMIC DNA]</scope>
    <source>
        <strain evidence="4 5">DSM 45791</strain>
    </source>
</reference>
<dbReference type="GO" id="GO:0016491">
    <property type="term" value="F:oxidoreductase activity"/>
    <property type="evidence" value="ECO:0007669"/>
    <property type="project" value="UniProtKB-KW"/>
</dbReference>
<dbReference type="RefSeq" id="WP_116176784.1">
    <property type="nucleotide sequence ID" value="NZ_CP144375.1"/>
</dbReference>
<comment type="caution">
    <text evidence="4">The sequence shown here is derived from an EMBL/GenBank/DDBJ whole genome shotgun (WGS) entry which is preliminary data.</text>
</comment>
<dbReference type="AlphaFoldDB" id="A0A3E0HGQ0"/>
<dbReference type="PRINTS" id="PR00081">
    <property type="entry name" value="GDHRDH"/>
</dbReference>
<gene>
    <name evidence="4" type="ORF">BCF44_108362</name>
</gene>
<name>A0A3E0HGQ0_9PSEU</name>
<evidence type="ECO:0000256" key="3">
    <source>
        <dbReference type="RuleBase" id="RU000363"/>
    </source>
</evidence>
<dbReference type="InterPro" id="IPR020904">
    <property type="entry name" value="Sc_DH/Rdtase_CS"/>
</dbReference>
<dbReference type="InterPro" id="IPR036291">
    <property type="entry name" value="NAD(P)-bd_dom_sf"/>
</dbReference>
<dbReference type="GO" id="GO:0016020">
    <property type="term" value="C:membrane"/>
    <property type="evidence" value="ECO:0007669"/>
    <property type="project" value="TreeGrafter"/>
</dbReference>
<dbReference type="PANTHER" id="PTHR44196">
    <property type="entry name" value="DEHYDROGENASE/REDUCTASE SDR FAMILY MEMBER 7B"/>
    <property type="match status" value="1"/>
</dbReference>
<evidence type="ECO:0000313" key="5">
    <source>
        <dbReference type="Proteomes" id="UP000256269"/>
    </source>
</evidence>
<dbReference type="PRINTS" id="PR00080">
    <property type="entry name" value="SDRFAMILY"/>
</dbReference>
<keyword evidence="2" id="KW-0560">Oxidoreductase</keyword>
<dbReference type="Proteomes" id="UP000256269">
    <property type="component" value="Unassembled WGS sequence"/>
</dbReference>
<organism evidence="4 5">
    <name type="scientific">Kutzneria buriramensis</name>
    <dbReference type="NCBI Taxonomy" id="1045776"/>
    <lineage>
        <taxon>Bacteria</taxon>
        <taxon>Bacillati</taxon>
        <taxon>Actinomycetota</taxon>
        <taxon>Actinomycetes</taxon>
        <taxon>Pseudonocardiales</taxon>
        <taxon>Pseudonocardiaceae</taxon>
        <taxon>Kutzneria</taxon>
    </lineage>
</organism>
<accession>A0A3E0HGQ0</accession>
<dbReference type="PROSITE" id="PS00061">
    <property type="entry name" value="ADH_SHORT"/>
    <property type="match status" value="1"/>
</dbReference>
<keyword evidence="5" id="KW-1185">Reference proteome</keyword>
<evidence type="ECO:0000256" key="1">
    <source>
        <dbReference type="ARBA" id="ARBA00006484"/>
    </source>
</evidence>
<dbReference type="InterPro" id="IPR002347">
    <property type="entry name" value="SDR_fam"/>
</dbReference>
<evidence type="ECO:0000313" key="4">
    <source>
        <dbReference type="EMBL" id="REH44881.1"/>
    </source>
</evidence>
<dbReference type="PANTHER" id="PTHR44196:SF1">
    <property type="entry name" value="DEHYDROGENASE_REDUCTASE SDR FAMILY MEMBER 7B"/>
    <property type="match status" value="1"/>
</dbReference>
<sequence>MSAVTGMRALVTGASSGIGAATADVLAAKGATVLRTSRTITGPSSFACDLVDGVEPLVSWAGDVDLLVCNAGLGYAGPFAAMPAAKITELVGLNLVSQLELVRAVLPGMIARDRGHVVLVSSIAGAMGVADEAVYSATKAALKAFADALRLESRPIGVTVVHPGVIDTPFFERRGAPYTRRRPRPIPPVAVAEALVAAVEHNRAEIFVPSWLRFPARLNGAFPAMVRTLQRRFG</sequence>